<proteinExistence type="predicted"/>
<reference evidence="1" key="1">
    <citation type="journal article" date="2014" name="Virology">
        <title>The odd one out: Bacillus ACT bacteriophage CP-51 exhibits unusual properties compared to related Spounavirinae W.Ph. and Bastille.</title>
        <authorList>
            <person name="Klumpp J."/>
            <person name="Schmuki M."/>
            <person name="Sozhamannan S."/>
            <person name="Beyer W."/>
            <person name="Fouts D.E."/>
            <person name="Bernbach V."/>
            <person name="Calendar R."/>
            <person name="Loessner M.J."/>
        </authorList>
    </citation>
    <scope>NUCLEOTIDE SEQUENCE [LARGE SCALE GENOMIC DNA]</scope>
</reference>
<evidence type="ECO:0000313" key="1">
    <source>
        <dbReference type="EMBL" id="AID50548.1"/>
    </source>
</evidence>
<name>A0A068EMF4_9CAUD</name>
<dbReference type="EMBL" id="KF554508">
    <property type="protein sequence ID" value="AID50548.1"/>
    <property type="molecule type" value="Genomic_DNA"/>
</dbReference>
<keyword evidence="2" id="KW-1185">Reference proteome</keyword>
<dbReference type="RefSeq" id="YP_009099157.1">
    <property type="nucleotide sequence ID" value="NC_025423.1"/>
</dbReference>
<dbReference type="GeneID" id="22277056"/>
<dbReference type="Proteomes" id="UP000027382">
    <property type="component" value="Segment"/>
</dbReference>
<organism evidence="1 2">
    <name type="scientific">Bacillus phage CP-51</name>
    <dbReference type="NCBI Taxonomy" id="1391188"/>
    <lineage>
        <taxon>Viruses</taxon>
        <taxon>Duplodnaviria</taxon>
        <taxon>Heunggongvirae</taxon>
        <taxon>Uroviricota</taxon>
        <taxon>Caudoviricetes</taxon>
        <taxon>Herelleviridae</taxon>
        <taxon>Spounavirinae</taxon>
        <taxon>Siminovitchvirus</taxon>
        <taxon>Siminovitchvirus CP51</taxon>
    </lineage>
</organism>
<protein>
    <submittedName>
        <fullName evidence="1">Uncharacterized protein</fullName>
    </submittedName>
</protein>
<sequence length="73" mass="8191">MSAELEELKRRAKLARLNKAPKGASALTEGDMMLVLHPEEAQLILDFMYGTIQCKELKADHKLALNIIDHMEG</sequence>
<dbReference type="OrthoDB" id="35615at10239"/>
<evidence type="ECO:0000313" key="2">
    <source>
        <dbReference type="Proteomes" id="UP000027382"/>
    </source>
</evidence>
<accession>A0A068EMF4</accession>
<dbReference type="KEGG" id="vg:22277056"/>